<dbReference type="AlphaFoldDB" id="A0A2W5NJL6"/>
<feature type="region of interest" description="Disordered" evidence="1">
    <location>
        <begin position="1"/>
        <end position="25"/>
    </location>
</feature>
<protein>
    <submittedName>
        <fullName evidence="2">Uncharacterized protein</fullName>
    </submittedName>
</protein>
<gene>
    <name evidence="2" type="ORF">DI563_33045</name>
</gene>
<sequence>MSTLTSPSFALRPQRDGARQKHIHAARPRAAGQALGALSAANGNATDSVFKRFPSIGDTPSSSKQRSRPPPSIAGP</sequence>
<proteinExistence type="predicted"/>
<organism evidence="2 3">
    <name type="scientific">Variovorax paradoxus</name>
    <dbReference type="NCBI Taxonomy" id="34073"/>
    <lineage>
        <taxon>Bacteria</taxon>
        <taxon>Pseudomonadati</taxon>
        <taxon>Pseudomonadota</taxon>
        <taxon>Betaproteobacteria</taxon>
        <taxon>Burkholderiales</taxon>
        <taxon>Comamonadaceae</taxon>
        <taxon>Variovorax</taxon>
    </lineage>
</organism>
<evidence type="ECO:0000256" key="1">
    <source>
        <dbReference type="SAM" id="MobiDB-lite"/>
    </source>
</evidence>
<name>A0A2W5NJL6_VARPD</name>
<reference evidence="2 3" key="1">
    <citation type="submission" date="2017-08" db="EMBL/GenBank/DDBJ databases">
        <title>Infants hospitalized years apart are colonized by the same room-sourced microbial strains.</title>
        <authorList>
            <person name="Brooks B."/>
            <person name="Olm M.R."/>
            <person name="Firek B.A."/>
            <person name="Baker R."/>
            <person name="Thomas B.C."/>
            <person name="Morowitz M.J."/>
            <person name="Banfield J.F."/>
        </authorList>
    </citation>
    <scope>NUCLEOTIDE SEQUENCE [LARGE SCALE GENOMIC DNA]</scope>
    <source>
        <strain evidence="2">S2_005_003_R2_41</strain>
    </source>
</reference>
<accession>A0A2W5NJL6</accession>
<evidence type="ECO:0000313" key="3">
    <source>
        <dbReference type="Proteomes" id="UP000249135"/>
    </source>
</evidence>
<feature type="region of interest" description="Disordered" evidence="1">
    <location>
        <begin position="43"/>
        <end position="76"/>
    </location>
</feature>
<dbReference type="Proteomes" id="UP000249135">
    <property type="component" value="Unassembled WGS sequence"/>
</dbReference>
<dbReference type="EMBL" id="QFPP01000981">
    <property type="protein sequence ID" value="PZQ53612.1"/>
    <property type="molecule type" value="Genomic_DNA"/>
</dbReference>
<evidence type="ECO:0000313" key="2">
    <source>
        <dbReference type="EMBL" id="PZQ53612.1"/>
    </source>
</evidence>
<comment type="caution">
    <text evidence="2">The sequence shown here is derived from an EMBL/GenBank/DDBJ whole genome shotgun (WGS) entry which is preliminary data.</text>
</comment>